<protein>
    <submittedName>
        <fullName evidence="1">Uncharacterized protein</fullName>
    </submittedName>
</protein>
<accession>A0A434ABX8</accession>
<dbReference type="Proteomes" id="UP000288102">
    <property type="component" value="Unassembled WGS sequence"/>
</dbReference>
<organism evidence="1 2">
    <name type="scientific">Flavobacterium cupreum</name>
    <dbReference type="NCBI Taxonomy" id="2133766"/>
    <lineage>
        <taxon>Bacteria</taxon>
        <taxon>Pseudomonadati</taxon>
        <taxon>Bacteroidota</taxon>
        <taxon>Flavobacteriia</taxon>
        <taxon>Flavobacteriales</taxon>
        <taxon>Flavobacteriaceae</taxon>
        <taxon>Flavobacterium</taxon>
    </lineage>
</organism>
<reference evidence="2" key="1">
    <citation type="journal article" date="2019" name="Syst. Appl. Microbiol.">
        <title>Flavobacterium circumlabens sp. nov. and Flavobacterium cupreum sp. nov., two psychrotrophic species isolated from Antarctic environmental samples.</title>
        <authorList>
            <person name="Kralova S."/>
            <person name="Busse H.-J."/>
            <person name="Svec P."/>
            <person name="Maslanova I."/>
            <person name="Stankova E."/>
            <person name="Bartak M."/>
            <person name="Sedlacek I."/>
        </authorList>
    </citation>
    <scope>NUCLEOTIDE SEQUENCE [LARGE SCALE GENOMIC DNA]</scope>
    <source>
        <strain evidence="2">CCM 8825</strain>
    </source>
</reference>
<comment type="caution">
    <text evidence="1">The sequence shown here is derived from an EMBL/GenBank/DDBJ whole genome shotgun (WGS) entry which is preliminary data.</text>
</comment>
<evidence type="ECO:0000313" key="1">
    <source>
        <dbReference type="EMBL" id="RUT71903.1"/>
    </source>
</evidence>
<keyword evidence="2" id="KW-1185">Reference proteome</keyword>
<dbReference type="EMBL" id="QWDM01000002">
    <property type="protein sequence ID" value="RUT71903.1"/>
    <property type="molecule type" value="Genomic_DNA"/>
</dbReference>
<name>A0A434ABX8_9FLAO</name>
<dbReference type="AlphaFoldDB" id="A0A434ABX8"/>
<proteinExistence type="predicted"/>
<sequence>MKFDFVSIFLKVQRGKVTKEQRFFAGKFIKPLNLFLEVSERFLVGKVYKGFFPLNLSLRLENPCPSAPFFEGSER</sequence>
<evidence type="ECO:0000313" key="2">
    <source>
        <dbReference type="Proteomes" id="UP000288102"/>
    </source>
</evidence>
<gene>
    <name evidence="1" type="ORF">D0817_04250</name>
</gene>